<dbReference type="InterPro" id="IPR011606">
    <property type="entry name" value="Brnchd-chn_aa_trnsp_permease"/>
</dbReference>
<reference evidence="10" key="2">
    <citation type="submission" date="2023-07" db="EMBL/GenBank/DDBJ databases">
        <title>Shewanella mangrovi sp. nov., an acetaldehyde- degrading bacterium isolated from mangrove sediment.</title>
        <authorList>
            <person name="Liu Y."/>
        </authorList>
    </citation>
    <scope>NUCLEOTIDE SEQUENCE [LARGE SCALE GENOMIC DNA]</scope>
    <source>
        <strain evidence="10">C32</strain>
    </source>
</reference>
<feature type="transmembrane region" description="Helical" evidence="8">
    <location>
        <begin position="161"/>
        <end position="187"/>
    </location>
</feature>
<feature type="transmembrane region" description="Helical" evidence="8">
    <location>
        <begin position="36"/>
        <end position="59"/>
    </location>
</feature>
<keyword evidence="6 8" id="KW-1133">Transmembrane helix</keyword>
<sequence>MTDPSSNDVHLIAADSAEQTITDSIDDTPLNQRSELLRGVTTALPMTLGFIPFALVLGAQAVQQGFTVLQVPLMTGVNFAGGSEFTAISLWTSPPHLLLIVAMTFLVNSRHIIMGAALVPFMRHLSKKQSLPLLFFMCDEAWAMGITDCQKRNTMRLSVPFYLGVAACLYSSWVIFTGIGAAVGPLIGDVEQYGFDMAFTAVFLVLLKGMWRGVSRCWPWLVSLVVAGVLYHLLPGAWYVAGGTLAGIIAALIWGKH</sequence>
<comment type="similarity">
    <text evidence="2">Belongs to the AzlC family.</text>
</comment>
<name>A0ABT2FLD4_9GAMM</name>
<feature type="transmembrane region" description="Helical" evidence="8">
    <location>
        <begin position="193"/>
        <end position="210"/>
    </location>
</feature>
<feature type="transmembrane region" description="Helical" evidence="8">
    <location>
        <begin position="217"/>
        <end position="233"/>
    </location>
</feature>
<feature type="transmembrane region" description="Helical" evidence="8">
    <location>
        <begin position="71"/>
        <end position="91"/>
    </location>
</feature>
<feature type="transmembrane region" description="Helical" evidence="8">
    <location>
        <begin position="97"/>
        <end position="121"/>
    </location>
</feature>
<dbReference type="EMBL" id="JAKOGG010000003">
    <property type="protein sequence ID" value="MCS4556054.1"/>
    <property type="molecule type" value="Genomic_DNA"/>
</dbReference>
<dbReference type="Proteomes" id="UP001201549">
    <property type="component" value="Unassembled WGS sequence"/>
</dbReference>
<evidence type="ECO:0000313" key="9">
    <source>
        <dbReference type="EMBL" id="MCS4556054.1"/>
    </source>
</evidence>
<evidence type="ECO:0000256" key="2">
    <source>
        <dbReference type="ARBA" id="ARBA00010735"/>
    </source>
</evidence>
<evidence type="ECO:0000256" key="7">
    <source>
        <dbReference type="ARBA" id="ARBA00023136"/>
    </source>
</evidence>
<keyword evidence="4" id="KW-1003">Cell membrane</keyword>
<keyword evidence="3" id="KW-0813">Transport</keyword>
<comment type="caution">
    <text evidence="9">The sequence shown here is derived from an EMBL/GenBank/DDBJ whole genome shotgun (WGS) entry which is preliminary data.</text>
</comment>
<dbReference type="RefSeq" id="WP_238895458.1">
    <property type="nucleotide sequence ID" value="NZ_JAKOGG010000003.1"/>
</dbReference>
<evidence type="ECO:0000256" key="1">
    <source>
        <dbReference type="ARBA" id="ARBA00004651"/>
    </source>
</evidence>
<proteinExistence type="inferred from homology"/>
<organism evidence="9 10">
    <name type="scientific">Shewanella electrica</name>
    <dbReference type="NCBI Taxonomy" id="515560"/>
    <lineage>
        <taxon>Bacteria</taxon>
        <taxon>Pseudomonadati</taxon>
        <taxon>Pseudomonadota</taxon>
        <taxon>Gammaproteobacteria</taxon>
        <taxon>Alteromonadales</taxon>
        <taxon>Shewanellaceae</taxon>
        <taxon>Shewanella</taxon>
    </lineage>
</organism>
<evidence type="ECO:0000256" key="3">
    <source>
        <dbReference type="ARBA" id="ARBA00022448"/>
    </source>
</evidence>
<dbReference type="Pfam" id="PF03591">
    <property type="entry name" value="AzlC"/>
    <property type="match status" value="1"/>
</dbReference>
<keyword evidence="7 8" id="KW-0472">Membrane</keyword>
<protein>
    <submittedName>
        <fullName evidence="9">AzlC family ABC transporter permease</fullName>
    </submittedName>
</protein>
<accession>A0ABT2FLD4</accession>
<reference evidence="9 10" key="1">
    <citation type="submission" date="2022-02" db="EMBL/GenBank/DDBJ databases">
        <authorList>
            <person name="Zhuang L."/>
        </authorList>
    </citation>
    <scope>NUCLEOTIDE SEQUENCE [LARGE SCALE GENOMIC DNA]</scope>
    <source>
        <strain evidence="9 10">C32</strain>
    </source>
</reference>
<evidence type="ECO:0000256" key="6">
    <source>
        <dbReference type="ARBA" id="ARBA00022989"/>
    </source>
</evidence>
<dbReference type="PANTHER" id="PTHR34979:SF1">
    <property type="entry name" value="INNER MEMBRANE PROTEIN YGAZ"/>
    <property type="match status" value="1"/>
</dbReference>
<evidence type="ECO:0000256" key="5">
    <source>
        <dbReference type="ARBA" id="ARBA00022692"/>
    </source>
</evidence>
<gene>
    <name evidence="9" type="ORF">L9G74_06345</name>
</gene>
<keyword evidence="5 8" id="KW-0812">Transmembrane</keyword>
<feature type="transmembrane region" description="Helical" evidence="8">
    <location>
        <begin position="239"/>
        <end position="255"/>
    </location>
</feature>
<keyword evidence="10" id="KW-1185">Reference proteome</keyword>
<evidence type="ECO:0000313" key="10">
    <source>
        <dbReference type="Proteomes" id="UP001201549"/>
    </source>
</evidence>
<evidence type="ECO:0000256" key="8">
    <source>
        <dbReference type="SAM" id="Phobius"/>
    </source>
</evidence>
<dbReference type="PANTHER" id="PTHR34979">
    <property type="entry name" value="INNER MEMBRANE PROTEIN YGAZ"/>
    <property type="match status" value="1"/>
</dbReference>
<comment type="subcellular location">
    <subcellularLocation>
        <location evidence="1">Cell membrane</location>
        <topology evidence="1">Multi-pass membrane protein</topology>
    </subcellularLocation>
</comment>
<evidence type="ECO:0000256" key="4">
    <source>
        <dbReference type="ARBA" id="ARBA00022475"/>
    </source>
</evidence>